<feature type="domain" description="AMP-dependent synthetase/ligase" evidence="1">
    <location>
        <begin position="51"/>
        <end position="435"/>
    </location>
</feature>
<protein>
    <submittedName>
        <fullName evidence="2">Feruloyl-CoA synthase</fullName>
        <ecNumber evidence="2">6.2.1.34</ecNumber>
    </submittedName>
</protein>
<dbReference type="Proteomes" id="UP000518288">
    <property type="component" value="Unassembled WGS sequence"/>
</dbReference>
<comment type="caution">
    <text evidence="2">The sequence shown here is derived from an EMBL/GenBank/DDBJ whole genome shotgun (WGS) entry which is preliminary data.</text>
</comment>
<dbReference type="Gene3D" id="3.40.50.12780">
    <property type="entry name" value="N-terminal domain of ligase-like"/>
    <property type="match status" value="1"/>
</dbReference>
<keyword evidence="3" id="KW-1185">Reference proteome</keyword>
<dbReference type="GO" id="GO:0050563">
    <property type="term" value="F:trans-feruloyl-CoA synthase activity"/>
    <property type="evidence" value="ECO:0007669"/>
    <property type="project" value="UniProtKB-EC"/>
</dbReference>
<organism evidence="2 3">
    <name type="scientific">Sphaerotilus montanus</name>
    <dbReference type="NCBI Taxonomy" id="522889"/>
    <lineage>
        <taxon>Bacteria</taxon>
        <taxon>Pseudomonadati</taxon>
        <taxon>Pseudomonadota</taxon>
        <taxon>Betaproteobacteria</taxon>
        <taxon>Burkholderiales</taxon>
        <taxon>Sphaerotilaceae</taxon>
        <taxon>Sphaerotilus</taxon>
    </lineage>
</organism>
<gene>
    <name evidence="2" type="ORF">BDD16_000711</name>
</gene>
<proteinExistence type="predicted"/>
<name>A0A7Y9UIH4_9BURK</name>
<dbReference type="EMBL" id="JACCFH010000001">
    <property type="protein sequence ID" value="NYG31725.1"/>
    <property type="molecule type" value="Genomic_DNA"/>
</dbReference>
<dbReference type="RefSeq" id="WP_179632693.1">
    <property type="nucleotide sequence ID" value="NZ_JACCFH010000001.1"/>
</dbReference>
<dbReference type="PANTHER" id="PTHR24096:SF420">
    <property type="entry name" value="LONG-CHAIN-FATTY-ACID--COA LIGASE-RELATED"/>
    <property type="match status" value="1"/>
</dbReference>
<accession>A0A7Y9UIH4</accession>
<dbReference type="InterPro" id="IPR000873">
    <property type="entry name" value="AMP-dep_synth/lig_dom"/>
</dbReference>
<keyword evidence="2" id="KW-0436">Ligase</keyword>
<dbReference type="CDD" id="cd05921">
    <property type="entry name" value="FCS"/>
    <property type="match status" value="1"/>
</dbReference>
<evidence type="ECO:0000259" key="1">
    <source>
        <dbReference type="Pfam" id="PF00501"/>
    </source>
</evidence>
<dbReference type="Pfam" id="PF00501">
    <property type="entry name" value="AMP-binding"/>
    <property type="match status" value="1"/>
</dbReference>
<evidence type="ECO:0000313" key="2">
    <source>
        <dbReference type="EMBL" id="NYG31725.1"/>
    </source>
</evidence>
<dbReference type="SUPFAM" id="SSF56801">
    <property type="entry name" value="Acetyl-CoA synthetase-like"/>
    <property type="match status" value="1"/>
</dbReference>
<evidence type="ECO:0000313" key="3">
    <source>
        <dbReference type="Proteomes" id="UP000518288"/>
    </source>
</evidence>
<dbReference type="PANTHER" id="PTHR24096">
    <property type="entry name" value="LONG-CHAIN-FATTY-ACID--COA LIGASE"/>
    <property type="match status" value="1"/>
</dbReference>
<dbReference type="EC" id="6.2.1.34" evidence="2"/>
<reference evidence="2 3" key="1">
    <citation type="submission" date="2020-07" db="EMBL/GenBank/DDBJ databases">
        <title>Genomic Encyclopedia of Archaeal and Bacterial Type Strains, Phase II (KMG-II): from individual species to whole genera.</title>
        <authorList>
            <person name="Goeker M."/>
        </authorList>
    </citation>
    <scope>NUCLEOTIDE SEQUENCE [LARGE SCALE GENOMIC DNA]</scope>
    <source>
        <strain evidence="2 3">DSM 21226</strain>
    </source>
</reference>
<dbReference type="InterPro" id="IPR042099">
    <property type="entry name" value="ANL_N_sf"/>
</dbReference>
<dbReference type="AlphaFoldDB" id="A0A7Y9UIH4"/>
<sequence length="629" mass="67808">MSTAANSTARYRDARVGGCTQAVLDTGTDGLQRLRSTEALGWFPPRLTDALEQWAAEAPDRTFVAKRVQGGDWRRIAYAEMLQRARAVGQALTARGLSAERPIAILSDNDLEHLTLVLGAMWAGIPVTPVSSAYSLISQDYGKLRHIAETVTPGLVFAASPAFGKAISAVFGADVEVVLTEGTLDDRTVTPFDALLATVPAASGDAAHALVGPDTIVKFLFTSGSTKLPKAVINTQRMLCANQQMLRQCLAFLADEPPVLVDWLPWNHTFGGNHNVGLVLYNGGTLYIDEGKPTPKGMAETLRNLREVSPTIYFNVPKGFEEIAFAMDADPVLRRSLFARVQAFMFAGAGLSQAVWDKLDTHGEAEVGERIRIITGLGMTETAPSCTFAVGTDVRSGWIGLPVPGVEVKLVPDGAGDTAKTEVRFRGPNVMPGYWRAPQQTAEAFDGEGYYRTGDAVKFIDPAEPTRGLLFDGRTAEDFKLSTGTFVSVGPLRAKVTLAGAPCIQDVVVAGLNRDEIGLLVFPRVDECRKLAAADGLEAESLPVPELMHTPAVRDFFQRVADQLWRAGTGSANRPARMHVMAEPPSIDKGEVTDKGSINQRAVLLHRAALVEALYEGRDSDPFVILPIR</sequence>